<name>A0A7S3XVK4_HETAK</name>
<dbReference type="InterPro" id="IPR044163">
    <property type="entry name" value="SARED1-like"/>
</dbReference>
<evidence type="ECO:0000259" key="1">
    <source>
        <dbReference type="Pfam" id="PF13460"/>
    </source>
</evidence>
<reference evidence="2" key="1">
    <citation type="submission" date="2021-01" db="EMBL/GenBank/DDBJ databases">
        <authorList>
            <person name="Corre E."/>
            <person name="Pelletier E."/>
            <person name="Niang G."/>
            <person name="Scheremetjew M."/>
            <person name="Finn R."/>
            <person name="Kale V."/>
            <person name="Holt S."/>
            <person name="Cochrane G."/>
            <person name="Meng A."/>
            <person name="Brown T."/>
            <person name="Cohen L."/>
        </authorList>
    </citation>
    <scope>NUCLEOTIDE SEQUENCE</scope>
    <source>
        <strain evidence="2">CCMP3107</strain>
    </source>
</reference>
<dbReference type="EMBL" id="HBIU01026491">
    <property type="protein sequence ID" value="CAE0633534.1"/>
    <property type="molecule type" value="Transcribed_RNA"/>
</dbReference>
<feature type="domain" description="NAD(P)-binding" evidence="1">
    <location>
        <begin position="9"/>
        <end position="240"/>
    </location>
</feature>
<proteinExistence type="predicted"/>
<dbReference type="Gene3D" id="3.40.50.720">
    <property type="entry name" value="NAD(P)-binding Rossmann-like Domain"/>
    <property type="match status" value="1"/>
</dbReference>
<dbReference type="GO" id="GO:0016491">
    <property type="term" value="F:oxidoreductase activity"/>
    <property type="evidence" value="ECO:0007669"/>
    <property type="project" value="InterPro"/>
</dbReference>
<evidence type="ECO:0000313" key="2">
    <source>
        <dbReference type="EMBL" id="CAE0633534.1"/>
    </source>
</evidence>
<dbReference type="PANTHER" id="PTHR14194:SF86">
    <property type="entry name" value="OS05G0110300 PROTEIN"/>
    <property type="match status" value="1"/>
</dbReference>
<dbReference type="Pfam" id="PF13460">
    <property type="entry name" value="NAD_binding_10"/>
    <property type="match status" value="1"/>
</dbReference>
<dbReference type="InterPro" id="IPR036291">
    <property type="entry name" value="NAD(P)-bd_dom_sf"/>
</dbReference>
<accession>A0A7S3XVK4</accession>
<gene>
    <name evidence="2" type="ORF">HAKA00212_LOCUS12247</name>
</gene>
<dbReference type="PANTHER" id="PTHR14194">
    <property type="entry name" value="NITROGEN METABOLIC REGULATION PROTEIN NMR-RELATED"/>
    <property type="match status" value="1"/>
</dbReference>
<dbReference type="SUPFAM" id="SSF51735">
    <property type="entry name" value="NAD(P)-binding Rossmann-fold domains"/>
    <property type="match status" value="1"/>
</dbReference>
<dbReference type="InterPro" id="IPR016040">
    <property type="entry name" value="NAD(P)-bd_dom"/>
</dbReference>
<dbReference type="AlphaFoldDB" id="A0A7S3XVK4"/>
<protein>
    <recommendedName>
        <fullName evidence="1">NAD(P)-binding domain-containing protein</fullName>
    </recommendedName>
</protein>
<organism evidence="2">
    <name type="scientific">Heterosigma akashiwo</name>
    <name type="common">Chromophytic alga</name>
    <name type="synonym">Heterosigma carterae</name>
    <dbReference type="NCBI Taxonomy" id="2829"/>
    <lineage>
        <taxon>Eukaryota</taxon>
        <taxon>Sar</taxon>
        <taxon>Stramenopiles</taxon>
        <taxon>Ochrophyta</taxon>
        <taxon>Raphidophyceae</taxon>
        <taxon>Chattonellales</taxon>
        <taxon>Chattonellaceae</taxon>
        <taxon>Heterosigma</taxon>
    </lineage>
</organism>
<sequence length="286" mass="30610">MATKVLVTGAGGKTGGLVFKNLLEKEGFEAVGMVRGGKSANKLKKVVGGSISGNGKIVFGDISDPASLETAMQGCDALVIATSAVPKILPLSIAKVLFAKAFGKLLNLPPGRPEFKWEPNGQPELVDWIGQKNQIDLAKKLKLKQVVVVSSMGGSQADNFLNTIGKKEDGTGGDILLWKRKAEKYLIDSGVKYTIIHPGGLIDKDGGKREIVMDIDDKLLKREKRSIPRADVAEVCVQSLLCKSAINRSIDICTNEEGEGAVTTNFDALFKGTKGNCNYKFMGNPM</sequence>
<dbReference type="CDD" id="cd05243">
    <property type="entry name" value="SDR_a5"/>
    <property type="match status" value="1"/>
</dbReference>